<feature type="compositionally biased region" description="Polar residues" evidence="1">
    <location>
        <begin position="820"/>
        <end position="837"/>
    </location>
</feature>
<dbReference type="OrthoDB" id="69928at2759"/>
<feature type="region of interest" description="Disordered" evidence="1">
    <location>
        <begin position="851"/>
        <end position="889"/>
    </location>
</feature>
<feature type="domain" description="DNA/RNA-binding" evidence="2">
    <location>
        <begin position="184"/>
        <end position="501"/>
    </location>
</feature>
<feature type="compositionally biased region" description="Polar residues" evidence="1">
    <location>
        <begin position="766"/>
        <end position="787"/>
    </location>
</feature>
<feature type="compositionally biased region" description="Basic and acidic residues" evidence="1">
    <location>
        <begin position="108"/>
        <end position="120"/>
    </location>
</feature>
<feature type="region of interest" description="Disordered" evidence="1">
    <location>
        <begin position="148"/>
        <end position="170"/>
    </location>
</feature>
<evidence type="ECO:0000313" key="4">
    <source>
        <dbReference type="EMBL" id="KIL66061.1"/>
    </source>
</evidence>
<dbReference type="HOGENOM" id="CLU_011778_0_0_1"/>
<evidence type="ECO:0000313" key="5">
    <source>
        <dbReference type="Proteomes" id="UP000054549"/>
    </source>
</evidence>
<sequence length="949" mass="105186">MQTSYAFITAYKRKVHELDQQQQSSQGPGHQKHVEHHKLVQRFRQFLAEEDKFWAKLVGRLYRTFALEEARPNLEVIGIPLEDEQTAQQGAGNGGHGRNQQLFPMEESTPRVESKTAAEKEARMSTLGKALVCLGDVARYRELYNEAGGRPKAGHEDGGPARKRNRKGPAWIENMSKARNYDKAQQCYEQAKLLVPHEGKPSHQLAILASYKNDAYLSLAYYYRALCVKQPCDTALNNMRLLLIKNLKESGMEATQEKGKVACLDVDEHPGLRVDKFKKRVVWLHALWRLGSESGIEKMNSIARKLDYAIFRDFATLVGQRQMPPDMITQAIAMSQGALWKHRMLRDLSGEHQQDGASAMLEWSIVKHIMDMHSALLEVGRDEVKVPPSHDTKDDLGQQLSAVFKRTLPALRVASKWLRANVKYLSQDPEFAAYQRKRRGSVAPKSPNKISGYSHHTKQFWELYAEFSRTLARTFPLPKLPKLASPLEEDADLQGFLPLKKKMSEVPTDEQGKVKPREEVHPNEEQLMRIADLLQDARALAETETSPIQYYSKSGIIMLDIDAFETEMPKVKVEATRPPEMVQPPVSRPPAVHLVQIAQIDSEQNNHEDNLSDISPDADDDDDVVRAAFNEAFNELNEADEDDDEQIVFDPRPTISPTRIAVSPPASTSPVSPPRPIATVIGNSVQSPNRTNGTSPRAVAPTTAEDLLIGVMGYNRSPAPLPPIPFNANTTHRSTQSIWSTSPDEIKMMAGTGLSAGPLFNSPPLQYSSLAAPTQTPELPSLSQQSIWGPPPPRPSGGFEQALHGSTPGSGLGLGTPSSFSQHHGSAGLSTTNGANAGRNSLLQHKRVSSFAQQMQLQQQSQYQSHPSASPTLANPSHRSGMITDPSLALSMDGMRNPDLTGAIRGQHDLFYNPNFQAGTSYHTKHLSYNDPRLGPGMQQPPPSVWGNT</sequence>
<dbReference type="EMBL" id="KN818238">
    <property type="protein sequence ID" value="KIL66061.1"/>
    <property type="molecule type" value="Genomic_DNA"/>
</dbReference>
<reference evidence="4 5" key="1">
    <citation type="submission" date="2014-04" db="EMBL/GenBank/DDBJ databases">
        <title>Evolutionary Origins and Diversification of the Mycorrhizal Mutualists.</title>
        <authorList>
            <consortium name="DOE Joint Genome Institute"/>
            <consortium name="Mycorrhizal Genomics Consortium"/>
            <person name="Kohler A."/>
            <person name="Kuo A."/>
            <person name="Nagy L.G."/>
            <person name="Floudas D."/>
            <person name="Copeland A."/>
            <person name="Barry K.W."/>
            <person name="Cichocki N."/>
            <person name="Veneault-Fourrey C."/>
            <person name="LaButti K."/>
            <person name="Lindquist E.A."/>
            <person name="Lipzen A."/>
            <person name="Lundell T."/>
            <person name="Morin E."/>
            <person name="Murat C."/>
            <person name="Riley R."/>
            <person name="Ohm R."/>
            <person name="Sun H."/>
            <person name="Tunlid A."/>
            <person name="Henrissat B."/>
            <person name="Grigoriev I.V."/>
            <person name="Hibbett D.S."/>
            <person name="Martin F."/>
        </authorList>
    </citation>
    <scope>NUCLEOTIDE SEQUENCE [LARGE SCALE GENOMIC DNA]</scope>
    <source>
        <strain evidence="4 5">Koide BX008</strain>
    </source>
</reference>
<proteinExistence type="predicted"/>
<feature type="compositionally biased region" description="Pro residues" evidence="1">
    <location>
        <begin position="939"/>
        <end position="949"/>
    </location>
</feature>
<dbReference type="InterPro" id="IPR045153">
    <property type="entry name" value="Est1/Ebs1-like"/>
</dbReference>
<dbReference type="SUPFAM" id="SSF48452">
    <property type="entry name" value="TPR-like"/>
    <property type="match status" value="1"/>
</dbReference>
<dbReference type="STRING" id="946122.A0A0C2X9S9"/>
<dbReference type="InParanoid" id="A0A0C2X9S9"/>
<keyword evidence="5" id="KW-1185">Reference proteome</keyword>
<dbReference type="AlphaFoldDB" id="A0A0C2X9S9"/>
<dbReference type="Pfam" id="PF10373">
    <property type="entry name" value="EST1_DNA_bind"/>
    <property type="match status" value="1"/>
</dbReference>
<name>A0A0C2X9S9_AMAMK</name>
<organism evidence="4 5">
    <name type="scientific">Amanita muscaria (strain Koide BX008)</name>
    <dbReference type="NCBI Taxonomy" id="946122"/>
    <lineage>
        <taxon>Eukaryota</taxon>
        <taxon>Fungi</taxon>
        <taxon>Dikarya</taxon>
        <taxon>Basidiomycota</taxon>
        <taxon>Agaricomycotina</taxon>
        <taxon>Agaricomycetes</taxon>
        <taxon>Agaricomycetidae</taxon>
        <taxon>Agaricales</taxon>
        <taxon>Pluteineae</taxon>
        <taxon>Amanitaceae</taxon>
        <taxon>Amanita</taxon>
    </lineage>
</organism>
<dbReference type="PANTHER" id="PTHR15696">
    <property type="entry name" value="SMG-7 SUPPRESSOR WITH MORPHOLOGICAL EFFECT ON GENITALIA PROTEIN 7"/>
    <property type="match status" value="1"/>
</dbReference>
<dbReference type="InterPro" id="IPR018834">
    <property type="entry name" value="DNA/RNA-bd_Est1-type"/>
</dbReference>
<dbReference type="Proteomes" id="UP000054549">
    <property type="component" value="Unassembled WGS sequence"/>
</dbReference>
<evidence type="ECO:0000259" key="3">
    <source>
        <dbReference type="Pfam" id="PF10374"/>
    </source>
</evidence>
<feature type="region of interest" description="Disordered" evidence="1">
    <location>
        <begin position="87"/>
        <end position="120"/>
    </location>
</feature>
<dbReference type="PANTHER" id="PTHR15696:SF36">
    <property type="entry name" value="NONSENSE-MEDIATED MRNA DECAY FACTOR"/>
    <property type="match status" value="1"/>
</dbReference>
<feature type="region of interest" description="Disordered" evidence="1">
    <location>
        <begin position="927"/>
        <end position="949"/>
    </location>
</feature>
<evidence type="ECO:0000259" key="2">
    <source>
        <dbReference type="Pfam" id="PF10373"/>
    </source>
</evidence>
<feature type="region of interest" description="Disordered" evidence="1">
    <location>
        <begin position="655"/>
        <end position="698"/>
    </location>
</feature>
<feature type="region of interest" description="Disordered" evidence="1">
    <location>
        <begin position="766"/>
        <end position="837"/>
    </location>
</feature>
<protein>
    <submittedName>
        <fullName evidence="4">Uncharacterized protein</fullName>
    </submittedName>
</protein>
<feature type="compositionally biased region" description="Low complexity" evidence="1">
    <location>
        <begin position="851"/>
        <end position="870"/>
    </location>
</feature>
<feature type="compositionally biased region" description="Polar residues" evidence="1">
    <location>
        <begin position="681"/>
        <end position="695"/>
    </location>
</feature>
<dbReference type="Gene3D" id="1.25.40.10">
    <property type="entry name" value="Tetratricopeptide repeat domain"/>
    <property type="match status" value="1"/>
</dbReference>
<dbReference type="Pfam" id="PF10374">
    <property type="entry name" value="EST1"/>
    <property type="match status" value="1"/>
</dbReference>
<evidence type="ECO:0000256" key="1">
    <source>
        <dbReference type="SAM" id="MobiDB-lite"/>
    </source>
</evidence>
<dbReference type="InterPro" id="IPR019458">
    <property type="entry name" value="Est1-like_N"/>
</dbReference>
<gene>
    <name evidence="4" type="ORF">M378DRAFT_10354</name>
</gene>
<dbReference type="InterPro" id="IPR011990">
    <property type="entry name" value="TPR-like_helical_dom_sf"/>
</dbReference>
<feature type="compositionally biased region" description="Low complexity" evidence="1">
    <location>
        <begin position="661"/>
        <end position="670"/>
    </location>
</feature>
<accession>A0A0C2X9S9</accession>
<feature type="domain" description="Telomerase activating protein Est1-like N-terminal" evidence="3">
    <location>
        <begin position="2"/>
        <end position="145"/>
    </location>
</feature>